<feature type="domain" description="Core-binding (CB)" evidence="13">
    <location>
        <begin position="5"/>
        <end position="90"/>
    </location>
</feature>
<comment type="function">
    <text evidence="11">Site-specific tyrosine recombinase, which acts by catalyzing the cutting and rejoining of the recombining DNA molecules. The XerC-XerD complex is essential to convert dimers of the bacterial chromosome into monomers to permit their segregation at cell division. It also contributes to the segregational stability of plasmids.</text>
</comment>
<accession>A0ABV2TQL4</accession>
<organism evidence="14 15">
    <name type="scientific">Uliginosibacterium flavum</name>
    <dbReference type="NCBI Taxonomy" id="1396831"/>
    <lineage>
        <taxon>Bacteria</taxon>
        <taxon>Pseudomonadati</taxon>
        <taxon>Pseudomonadota</taxon>
        <taxon>Betaproteobacteria</taxon>
        <taxon>Rhodocyclales</taxon>
        <taxon>Zoogloeaceae</taxon>
        <taxon>Uliginosibacterium</taxon>
    </lineage>
</organism>
<feature type="active site" evidence="11">
    <location>
        <position position="249"/>
    </location>
</feature>
<dbReference type="PROSITE" id="PS51898">
    <property type="entry name" value="TYR_RECOMBINASE"/>
    <property type="match status" value="1"/>
</dbReference>
<keyword evidence="15" id="KW-1185">Reference proteome</keyword>
<dbReference type="SUPFAM" id="SSF47823">
    <property type="entry name" value="lambda integrase-like, N-terminal domain"/>
    <property type="match status" value="1"/>
</dbReference>
<dbReference type="InterPro" id="IPR002104">
    <property type="entry name" value="Integrase_catalytic"/>
</dbReference>
<name>A0ABV2TQL4_9RHOO</name>
<evidence type="ECO:0000256" key="6">
    <source>
        <dbReference type="ARBA" id="ARBA00022829"/>
    </source>
</evidence>
<gene>
    <name evidence="11 14" type="primary">xerD</name>
    <name evidence="14" type="ORF">ABXR19_18645</name>
</gene>
<keyword evidence="5 11" id="KW-0132">Cell division</keyword>
<dbReference type="InterPro" id="IPR013762">
    <property type="entry name" value="Integrase-like_cat_sf"/>
</dbReference>
<evidence type="ECO:0000256" key="5">
    <source>
        <dbReference type="ARBA" id="ARBA00022618"/>
    </source>
</evidence>
<dbReference type="HAMAP" id="MF_01807">
    <property type="entry name" value="Recomb_XerD"/>
    <property type="match status" value="1"/>
</dbReference>
<dbReference type="PANTHER" id="PTHR30349">
    <property type="entry name" value="PHAGE INTEGRASE-RELATED"/>
    <property type="match status" value="1"/>
</dbReference>
<dbReference type="PROSITE" id="PS51900">
    <property type="entry name" value="CB"/>
    <property type="match status" value="1"/>
</dbReference>
<evidence type="ECO:0000256" key="8">
    <source>
        <dbReference type="ARBA" id="ARBA00023125"/>
    </source>
</evidence>
<dbReference type="InterPro" id="IPR004107">
    <property type="entry name" value="Integrase_SAM-like_N"/>
</dbReference>
<evidence type="ECO:0000313" key="15">
    <source>
        <dbReference type="Proteomes" id="UP001549691"/>
    </source>
</evidence>
<dbReference type="NCBIfam" id="TIGR02225">
    <property type="entry name" value="recomb_XerD"/>
    <property type="match status" value="1"/>
</dbReference>
<evidence type="ECO:0000256" key="1">
    <source>
        <dbReference type="ARBA" id="ARBA00004496"/>
    </source>
</evidence>
<dbReference type="PANTHER" id="PTHR30349:SF90">
    <property type="entry name" value="TYROSINE RECOMBINASE XERD"/>
    <property type="match status" value="1"/>
</dbReference>
<dbReference type="InterPro" id="IPR011932">
    <property type="entry name" value="Recomb_XerD"/>
</dbReference>
<dbReference type="EMBL" id="JBEWZI010000031">
    <property type="protein sequence ID" value="MET7016211.1"/>
    <property type="molecule type" value="Genomic_DNA"/>
</dbReference>
<keyword evidence="8 11" id="KW-0238">DNA-binding</keyword>
<sequence length="300" mass="33975">MDAANAPHPDIDAFIDDVWLQDGLAKNTLESYRSDLQLFANWLQTHSALELIAADQVTLAKYLGEISARNKPSTQRRIMSALRRFYRLQLLNQRIAKDPTLDLGNPGTVDRFPKTLSETQVENLLAAPDLESPFGLRDRAMLETIYASGLRVSELVNLKINEMDFTQGIVRVTGKGSKERLVPLGEWALEWVQRYLQEARPVLLKAPCDAVFITRFGSAMTRQMFWNTVKNHARQAGIAENQISPHTLRHAFATHLLNHGADLRVVQLLLGHADISTTQIYTHVAQERLKQLHHDHHPRA</sequence>
<evidence type="ECO:0000256" key="11">
    <source>
        <dbReference type="HAMAP-Rule" id="MF_01807"/>
    </source>
</evidence>
<comment type="caution">
    <text evidence="14">The sequence shown here is derived from an EMBL/GenBank/DDBJ whole genome shotgun (WGS) entry which is preliminary data.</text>
</comment>
<feature type="active site" evidence="11">
    <location>
        <position position="151"/>
    </location>
</feature>
<keyword evidence="6 11" id="KW-0159">Chromosome partition</keyword>
<feature type="active site" description="O-(3'-phospho-DNA)-tyrosine intermediate" evidence="11">
    <location>
        <position position="281"/>
    </location>
</feature>
<keyword evidence="7 11" id="KW-0229">DNA integration</keyword>
<evidence type="ECO:0000259" key="13">
    <source>
        <dbReference type="PROSITE" id="PS51900"/>
    </source>
</evidence>
<keyword evidence="10 11" id="KW-0131">Cell cycle</keyword>
<comment type="similarity">
    <text evidence="2 11">Belongs to the 'phage' integrase family. XerD subfamily.</text>
</comment>
<evidence type="ECO:0000256" key="9">
    <source>
        <dbReference type="ARBA" id="ARBA00023172"/>
    </source>
</evidence>
<comment type="subcellular location">
    <subcellularLocation>
        <location evidence="1 11">Cytoplasm</location>
    </subcellularLocation>
</comment>
<keyword evidence="4 11" id="KW-0963">Cytoplasm</keyword>
<dbReference type="InterPro" id="IPR010998">
    <property type="entry name" value="Integrase_recombinase_N"/>
</dbReference>
<dbReference type="Pfam" id="PF02899">
    <property type="entry name" value="Phage_int_SAM_1"/>
    <property type="match status" value="1"/>
</dbReference>
<dbReference type="Proteomes" id="UP001549691">
    <property type="component" value="Unassembled WGS sequence"/>
</dbReference>
<dbReference type="InterPro" id="IPR044068">
    <property type="entry name" value="CB"/>
</dbReference>
<proteinExistence type="inferred from homology"/>
<dbReference type="InterPro" id="IPR050090">
    <property type="entry name" value="Tyrosine_recombinase_XerCD"/>
</dbReference>
<evidence type="ECO:0000256" key="3">
    <source>
        <dbReference type="ARBA" id="ARBA00015810"/>
    </source>
</evidence>
<feature type="domain" description="Tyr recombinase" evidence="12">
    <location>
        <begin position="111"/>
        <end position="294"/>
    </location>
</feature>
<evidence type="ECO:0000259" key="12">
    <source>
        <dbReference type="PROSITE" id="PS51898"/>
    </source>
</evidence>
<evidence type="ECO:0000256" key="7">
    <source>
        <dbReference type="ARBA" id="ARBA00022908"/>
    </source>
</evidence>
<dbReference type="CDD" id="cd00798">
    <property type="entry name" value="INT_XerDC_C"/>
    <property type="match status" value="1"/>
</dbReference>
<feature type="active site" evidence="11">
    <location>
        <position position="246"/>
    </location>
</feature>
<feature type="active site" evidence="11">
    <location>
        <position position="272"/>
    </location>
</feature>
<evidence type="ECO:0000256" key="10">
    <source>
        <dbReference type="ARBA" id="ARBA00023306"/>
    </source>
</evidence>
<reference evidence="14 15" key="1">
    <citation type="submission" date="2024-07" db="EMBL/GenBank/DDBJ databases">
        <title>Uliginosibacterium flavum JJ3220;KACC:17644.</title>
        <authorList>
            <person name="Kim M.K."/>
        </authorList>
    </citation>
    <scope>NUCLEOTIDE SEQUENCE [LARGE SCALE GENOMIC DNA]</scope>
    <source>
        <strain evidence="14 15">KACC:17644</strain>
    </source>
</reference>
<dbReference type="InterPro" id="IPR023009">
    <property type="entry name" value="Tyrosine_recombinase_XerC/XerD"/>
</dbReference>
<dbReference type="InterPro" id="IPR011010">
    <property type="entry name" value="DNA_brk_join_enz"/>
</dbReference>
<dbReference type="NCBIfam" id="NF001399">
    <property type="entry name" value="PRK00283.1"/>
    <property type="match status" value="1"/>
</dbReference>
<dbReference type="RefSeq" id="WP_354602670.1">
    <property type="nucleotide sequence ID" value="NZ_JBEWZI010000031.1"/>
</dbReference>
<dbReference type="SUPFAM" id="SSF56349">
    <property type="entry name" value="DNA breaking-rejoining enzymes"/>
    <property type="match status" value="1"/>
</dbReference>
<evidence type="ECO:0000256" key="4">
    <source>
        <dbReference type="ARBA" id="ARBA00022490"/>
    </source>
</evidence>
<keyword evidence="9 11" id="KW-0233">DNA recombination</keyword>
<evidence type="ECO:0000256" key="2">
    <source>
        <dbReference type="ARBA" id="ARBA00010450"/>
    </source>
</evidence>
<dbReference type="Pfam" id="PF00589">
    <property type="entry name" value="Phage_integrase"/>
    <property type="match status" value="1"/>
</dbReference>
<protein>
    <recommendedName>
        <fullName evidence="3 11">Tyrosine recombinase XerD</fullName>
    </recommendedName>
</protein>
<evidence type="ECO:0000313" key="14">
    <source>
        <dbReference type="EMBL" id="MET7016211.1"/>
    </source>
</evidence>
<feature type="active site" evidence="11">
    <location>
        <position position="175"/>
    </location>
</feature>
<dbReference type="Gene3D" id="1.10.443.10">
    <property type="entry name" value="Intergrase catalytic core"/>
    <property type="match status" value="1"/>
</dbReference>
<comment type="subunit">
    <text evidence="11">Forms a cyclic heterotetrameric complex composed of two molecules of XerC and two molecules of XerD.</text>
</comment>
<dbReference type="Gene3D" id="1.10.150.130">
    <property type="match status" value="1"/>
</dbReference>
<dbReference type="HAMAP" id="MF_01808">
    <property type="entry name" value="Recomb_XerC_XerD"/>
    <property type="match status" value="1"/>
</dbReference>